<keyword evidence="2" id="KW-0812">Transmembrane</keyword>
<evidence type="ECO:0000259" key="3">
    <source>
        <dbReference type="Pfam" id="PF24841"/>
    </source>
</evidence>
<dbReference type="InterPro" id="IPR056136">
    <property type="entry name" value="DUF7719"/>
</dbReference>
<proteinExistence type="predicted"/>
<evidence type="ECO:0000256" key="1">
    <source>
        <dbReference type="SAM" id="MobiDB-lite"/>
    </source>
</evidence>
<evidence type="ECO:0000313" key="4">
    <source>
        <dbReference type="EMBL" id="RJE20960.1"/>
    </source>
</evidence>
<feature type="compositionally biased region" description="Basic residues" evidence="1">
    <location>
        <begin position="1"/>
        <end position="11"/>
    </location>
</feature>
<feature type="region of interest" description="Disordered" evidence="1">
    <location>
        <begin position="1"/>
        <end position="35"/>
    </location>
</feature>
<dbReference type="OrthoDB" id="5597489at2759"/>
<feature type="transmembrane region" description="Helical" evidence="2">
    <location>
        <begin position="101"/>
        <end position="122"/>
    </location>
</feature>
<accession>A0A3A2ZEC9</accession>
<feature type="transmembrane region" description="Helical" evidence="2">
    <location>
        <begin position="201"/>
        <end position="228"/>
    </location>
</feature>
<reference evidence="5" key="1">
    <citation type="submission" date="2017-02" db="EMBL/GenBank/DDBJ databases">
        <authorList>
            <person name="Tafer H."/>
            <person name="Lopandic K."/>
        </authorList>
    </citation>
    <scope>NUCLEOTIDE SEQUENCE [LARGE SCALE GENOMIC DNA]</scope>
    <source>
        <strain evidence="5">CBS 366.77</strain>
    </source>
</reference>
<feature type="transmembrane region" description="Helical" evidence="2">
    <location>
        <begin position="158"/>
        <end position="181"/>
    </location>
</feature>
<feature type="domain" description="DUF7719" evidence="3">
    <location>
        <begin position="165"/>
        <end position="233"/>
    </location>
</feature>
<dbReference type="AlphaFoldDB" id="A0A3A2ZEC9"/>
<keyword evidence="2" id="KW-1133">Transmembrane helix</keyword>
<dbReference type="EMBL" id="MVGC01000263">
    <property type="protein sequence ID" value="RJE20960.1"/>
    <property type="molecule type" value="Genomic_DNA"/>
</dbReference>
<evidence type="ECO:0000256" key="2">
    <source>
        <dbReference type="SAM" id="Phobius"/>
    </source>
</evidence>
<dbReference type="STRING" id="2070753.A0A3A2ZEC9"/>
<feature type="compositionally biased region" description="Basic and acidic residues" evidence="1">
    <location>
        <begin position="25"/>
        <end position="35"/>
    </location>
</feature>
<gene>
    <name evidence="4" type="ORF">PHISCL_06696</name>
</gene>
<dbReference type="PANTHER" id="PTHR37846:SF1">
    <property type="entry name" value="DEACETYLASE-LIKE PROTEIN"/>
    <property type="match status" value="1"/>
</dbReference>
<sequence length="234" mass="25703">METPKNRKQRRAAASSNLSIPLAHPPRDAPKDKANSKTLVDLIGERQTDLSNANPNPNYEFITVDPSALSESDKAQFKPIDSNPSVEIEPDQPLPPLIDTILLSLPLTTLHLTLAFLAAHQYAENVPLSALFWESGLWLTLLPLSWDKLSPSFLRKLLFPPTIKTSIFLLLALLLGAKLVAITNEDPYYAVMKRAPAIGTLWVWSILEVPLGAAVLGALGPLGWAVWWKGYGIV</sequence>
<dbReference type="Pfam" id="PF24841">
    <property type="entry name" value="DUF7719"/>
    <property type="match status" value="1"/>
</dbReference>
<name>A0A3A2ZEC9_9EURO</name>
<dbReference type="PANTHER" id="PTHR37846">
    <property type="entry name" value="YALI0B21296P"/>
    <property type="match status" value="1"/>
</dbReference>
<protein>
    <recommendedName>
        <fullName evidence="3">DUF7719 domain-containing protein</fullName>
    </recommendedName>
</protein>
<dbReference type="Proteomes" id="UP000266188">
    <property type="component" value="Unassembled WGS sequence"/>
</dbReference>
<comment type="caution">
    <text evidence="4">The sequence shown here is derived from an EMBL/GenBank/DDBJ whole genome shotgun (WGS) entry which is preliminary data.</text>
</comment>
<organism evidence="4 5">
    <name type="scientific">Aspergillus sclerotialis</name>
    <dbReference type="NCBI Taxonomy" id="2070753"/>
    <lineage>
        <taxon>Eukaryota</taxon>
        <taxon>Fungi</taxon>
        <taxon>Dikarya</taxon>
        <taxon>Ascomycota</taxon>
        <taxon>Pezizomycotina</taxon>
        <taxon>Eurotiomycetes</taxon>
        <taxon>Eurotiomycetidae</taxon>
        <taxon>Eurotiales</taxon>
        <taxon>Aspergillaceae</taxon>
        <taxon>Aspergillus</taxon>
        <taxon>Aspergillus subgen. Polypaecilum</taxon>
    </lineage>
</organism>
<evidence type="ECO:0000313" key="5">
    <source>
        <dbReference type="Proteomes" id="UP000266188"/>
    </source>
</evidence>
<keyword evidence="5" id="KW-1185">Reference proteome</keyword>
<keyword evidence="2" id="KW-0472">Membrane</keyword>